<dbReference type="SUPFAM" id="SSF54593">
    <property type="entry name" value="Glyoxalase/Bleomycin resistance protein/Dihydroxybiphenyl dioxygenase"/>
    <property type="match status" value="2"/>
</dbReference>
<dbReference type="CDD" id="cd06587">
    <property type="entry name" value="VOC"/>
    <property type="match status" value="1"/>
</dbReference>
<dbReference type="PANTHER" id="PTHR35908:SF1">
    <property type="entry name" value="CONSERVED PROTEIN"/>
    <property type="match status" value="1"/>
</dbReference>
<reference evidence="3" key="1">
    <citation type="journal article" date="2019" name="Int. J. Syst. Evol. Microbiol.">
        <title>The Global Catalogue of Microorganisms (GCM) 10K type strain sequencing project: providing services to taxonomists for standard genome sequencing and annotation.</title>
        <authorList>
            <consortium name="The Broad Institute Genomics Platform"/>
            <consortium name="The Broad Institute Genome Sequencing Center for Infectious Disease"/>
            <person name="Wu L."/>
            <person name="Ma J."/>
        </authorList>
    </citation>
    <scope>NUCLEOTIDE SEQUENCE [LARGE SCALE GENOMIC DNA]</scope>
    <source>
        <strain evidence="3">JCM 18532</strain>
    </source>
</reference>
<sequence>MTISPFWVSAFLDFGAGDFDRGTAFWRDVTGYAVSETRGETGQFATLVPPDGDDYLRVQHLDEGPGRIHLDLHVDQPTIAAEAAIELGGHVLVRHEAGYVVLRSPGGLVFCFVSHPAARRPAAATWSDGHRSQVDQVCLDIPPTAYDVEVAFWQGLTGWDLTEVNEREFERLQPPDDQPLRWLVQRLDDGEGLGNGVHVDPNAKRSAVRAHLDLAAEDRDAEVARHVALGATEVSRQEWWTVLTDPVGTTYCITRRAPR</sequence>
<dbReference type="EMBL" id="BAABKN010000013">
    <property type="protein sequence ID" value="GAA4736352.1"/>
    <property type="molecule type" value="Genomic_DNA"/>
</dbReference>
<feature type="domain" description="Glyoxalase-like" evidence="1">
    <location>
        <begin position="12"/>
        <end position="113"/>
    </location>
</feature>
<evidence type="ECO:0000313" key="2">
    <source>
        <dbReference type="EMBL" id="GAA4736352.1"/>
    </source>
</evidence>
<dbReference type="InterPro" id="IPR041581">
    <property type="entry name" value="Glyoxalase_6"/>
</dbReference>
<dbReference type="Proteomes" id="UP001499882">
    <property type="component" value="Unassembled WGS sequence"/>
</dbReference>
<dbReference type="PANTHER" id="PTHR35908">
    <property type="entry name" value="HYPOTHETICAL FUSION PROTEIN"/>
    <property type="match status" value="1"/>
</dbReference>
<dbReference type="RefSeq" id="WP_345526645.1">
    <property type="nucleotide sequence ID" value="NZ_BAABKN010000013.1"/>
</dbReference>
<dbReference type="Pfam" id="PF18029">
    <property type="entry name" value="Glyoxalase_6"/>
    <property type="match status" value="2"/>
</dbReference>
<name>A0ABP8YSK3_9ACTN</name>
<feature type="domain" description="Glyoxalase-like" evidence="1">
    <location>
        <begin position="136"/>
        <end position="254"/>
    </location>
</feature>
<comment type="caution">
    <text evidence="2">The sequence shown here is derived from an EMBL/GenBank/DDBJ whole genome shotgun (WGS) entry which is preliminary data.</text>
</comment>
<keyword evidence="3" id="KW-1185">Reference proteome</keyword>
<dbReference type="Gene3D" id="3.10.180.10">
    <property type="entry name" value="2,3-Dihydroxybiphenyl 1,2-Dioxygenase, domain 1"/>
    <property type="match status" value="2"/>
</dbReference>
<protein>
    <recommendedName>
        <fullName evidence="1">Glyoxalase-like domain-containing protein</fullName>
    </recommendedName>
</protein>
<dbReference type="InterPro" id="IPR029068">
    <property type="entry name" value="Glyas_Bleomycin-R_OHBP_Dase"/>
</dbReference>
<evidence type="ECO:0000313" key="3">
    <source>
        <dbReference type="Proteomes" id="UP001499882"/>
    </source>
</evidence>
<evidence type="ECO:0000259" key="1">
    <source>
        <dbReference type="Pfam" id="PF18029"/>
    </source>
</evidence>
<accession>A0ABP8YSK3</accession>
<proteinExistence type="predicted"/>
<gene>
    <name evidence="2" type="ORF">GCM10023350_20250</name>
</gene>
<organism evidence="2 3">
    <name type="scientific">Nocardioides endophyticus</name>
    <dbReference type="NCBI Taxonomy" id="1353775"/>
    <lineage>
        <taxon>Bacteria</taxon>
        <taxon>Bacillati</taxon>
        <taxon>Actinomycetota</taxon>
        <taxon>Actinomycetes</taxon>
        <taxon>Propionibacteriales</taxon>
        <taxon>Nocardioidaceae</taxon>
        <taxon>Nocardioides</taxon>
    </lineage>
</organism>